<keyword evidence="3" id="KW-1185">Reference proteome</keyword>
<keyword evidence="1" id="KW-0472">Membrane</keyword>
<organism evidence="2 3">
    <name type="scientific">Oceanobacillus bengalensis</name>
    <dbReference type="NCBI Taxonomy" id="1435466"/>
    <lineage>
        <taxon>Bacteria</taxon>
        <taxon>Bacillati</taxon>
        <taxon>Bacillota</taxon>
        <taxon>Bacilli</taxon>
        <taxon>Bacillales</taxon>
        <taxon>Bacillaceae</taxon>
        <taxon>Oceanobacillus</taxon>
    </lineage>
</organism>
<protein>
    <recommendedName>
        <fullName evidence="4">DUF4064 domain-containing protein</fullName>
    </recommendedName>
</protein>
<feature type="transmembrane region" description="Helical" evidence="1">
    <location>
        <begin position="9"/>
        <end position="31"/>
    </location>
</feature>
<keyword evidence="1" id="KW-1133">Transmembrane helix</keyword>
<proteinExistence type="predicted"/>
<dbReference type="OrthoDB" id="2867367at2"/>
<sequence length="137" mass="15299">MNRGLERKLLFTGAGWNLFTALLTIFSYHTWFNNQGAKQLGNADGSTLLVGTHLLDNVSKVILTFGLFMFVASILNFLIAVKLKDNMIQKKVLIWIGIWAAVQLATMDVIGFVIYLLAFVIYFAKNKAIKLSNGVLE</sequence>
<feature type="transmembrane region" description="Helical" evidence="1">
    <location>
        <begin position="93"/>
        <end position="124"/>
    </location>
</feature>
<dbReference type="RefSeq" id="WP_121131026.1">
    <property type="nucleotide sequence ID" value="NZ_JBHUFK010000002.1"/>
</dbReference>
<name>A0A494YZR7_9BACI</name>
<dbReference type="AlphaFoldDB" id="A0A494YZR7"/>
<dbReference type="EMBL" id="RBZO01000012">
    <property type="protein sequence ID" value="RKQ15683.1"/>
    <property type="molecule type" value="Genomic_DNA"/>
</dbReference>
<reference evidence="2 3" key="1">
    <citation type="journal article" date="2015" name="Antonie Van Leeuwenhoek">
        <title>Oceanobacillus bengalensis sp. nov., a bacterium isolated from seawater of the Bay of Bengal.</title>
        <authorList>
            <person name="Yongchang O."/>
            <person name="Xiang W."/>
            <person name="Wang G."/>
        </authorList>
    </citation>
    <scope>NUCLEOTIDE SEQUENCE [LARGE SCALE GENOMIC DNA]</scope>
    <source>
        <strain evidence="2 3">MCCC 1K00260</strain>
    </source>
</reference>
<evidence type="ECO:0008006" key="4">
    <source>
        <dbReference type="Google" id="ProtNLM"/>
    </source>
</evidence>
<dbReference type="Proteomes" id="UP000281813">
    <property type="component" value="Unassembled WGS sequence"/>
</dbReference>
<accession>A0A494YZR7</accession>
<gene>
    <name evidence="2" type="ORF">D8M05_09250</name>
</gene>
<feature type="transmembrane region" description="Helical" evidence="1">
    <location>
        <begin position="61"/>
        <end position="81"/>
    </location>
</feature>
<evidence type="ECO:0000256" key="1">
    <source>
        <dbReference type="SAM" id="Phobius"/>
    </source>
</evidence>
<evidence type="ECO:0000313" key="3">
    <source>
        <dbReference type="Proteomes" id="UP000281813"/>
    </source>
</evidence>
<comment type="caution">
    <text evidence="2">The sequence shown here is derived from an EMBL/GenBank/DDBJ whole genome shotgun (WGS) entry which is preliminary data.</text>
</comment>
<keyword evidence="1" id="KW-0812">Transmembrane</keyword>
<evidence type="ECO:0000313" key="2">
    <source>
        <dbReference type="EMBL" id="RKQ15683.1"/>
    </source>
</evidence>